<sequence length="917" mass="104723">MLYRSIIKFTLTIFLFSLSTDFLYTQQDNNLKSKKNNVTQPWTRWWWMGSAVDSINLKRNLIDLKKVGFGGVEIAPIYGVKGEEQNFIDFLSPKWLRMLDYTIFIADSLNMQVDLTLGTGWPYGGPQVTTEFAATSLKTKTYTINEGQSLAKHILLKEGEENSTEQLKYLLAYGNKGTYLNLTHLLKDNYINWKAKREDFTIYAIFIGKTGQKVKRAAPGGDGFTLDHFSKDALNTYLKPFTNALNGYEGKIRAVFNDSFEVYGSNFTPDFFDNFMKYRGYDLKMYLPLLLSKEYNEISNRVKSDYRETISDLLLFDFNRPWTTWAHDKGYKSRLQAHGSPGNLIDLYASADIPESETFGAMPYDIPGLRREKEDSRPGDADPVMIKFSSSAAHISGKPLTSSETFTWLRDHFKTAVSQCKPEVEDLFINGVNHVFLHGTTYSPQRAQWPGWKFYASVNFNSNLAPTGDHKELLSYITNCQSFLQAGRPDNDILLYWPVYDVWNSHLGASLSYPFKIHSLKEWLYDTSFYKSAKSLMESGYGLDFISDAFIKEAKFENGAIVLPGGSYKSLIIPDCQYMPLVTLEKLIALKKEGASIIFKNLPTSVPGFNDYKTQNARFSQLMEVNKALINPIEKLELNLSKANVFPEKLMNTGLKYIRRDIDGDKTYYLINHTSTEVNKFVPINGRYQEVYIIDPNTLVNGRAKIKKEKSLTWVKVQMKPGESLVLSTKKGVSNRDWEYYKVIGQPYEIFGDWNLTFLKGGPTLPQNNKISVLGSWTELSKKAESFSGSAKYEIAFDNPDLEVEHWLLNLGDVRESAKVWINDIYVGALWANPFAISVGPLKRGKNTITLEVTNLPANRIRKKELMGEEWKVFYEINMVNMNYKKFDATKWQPMPSGLLGPVTLTPIKINKTTFKH</sequence>
<dbReference type="Proteomes" id="UP000186953">
    <property type="component" value="Unassembled WGS sequence"/>
</dbReference>
<proteinExistence type="predicted"/>
<dbReference type="Pfam" id="PF17132">
    <property type="entry name" value="Glyco_hydro_106"/>
    <property type="match status" value="2"/>
</dbReference>
<dbReference type="InterPro" id="IPR008979">
    <property type="entry name" value="Galactose-bd-like_sf"/>
</dbReference>
<dbReference type="SUPFAM" id="SSF49785">
    <property type="entry name" value="Galactose-binding domain-like"/>
    <property type="match status" value="1"/>
</dbReference>
<evidence type="ECO:0000313" key="2">
    <source>
        <dbReference type="Proteomes" id="UP000186953"/>
    </source>
</evidence>
<dbReference type="STRING" id="228959.SAMN05421797_106146"/>
<keyword evidence="2" id="KW-1185">Reference proteome</keyword>
<name>A0A1N6Y9H3_9FLAO</name>
<evidence type="ECO:0000313" key="1">
    <source>
        <dbReference type="EMBL" id="SIR11282.1"/>
    </source>
</evidence>
<dbReference type="EMBL" id="FTMA01000006">
    <property type="protein sequence ID" value="SIR11282.1"/>
    <property type="molecule type" value="Genomic_DNA"/>
</dbReference>
<dbReference type="Gene3D" id="2.60.120.260">
    <property type="entry name" value="Galactose-binding domain-like"/>
    <property type="match status" value="1"/>
</dbReference>
<dbReference type="PANTHER" id="PTHR36848">
    <property type="entry name" value="DNA-BINDING PROTEIN (PUTATIVE SECRETED PROTEIN)-RELATED"/>
    <property type="match status" value="1"/>
</dbReference>
<organism evidence="1 2">
    <name type="scientific">Maribacter ulvicola</name>
    <dbReference type="NCBI Taxonomy" id="228959"/>
    <lineage>
        <taxon>Bacteria</taxon>
        <taxon>Pseudomonadati</taxon>
        <taxon>Bacteroidota</taxon>
        <taxon>Flavobacteriia</taxon>
        <taxon>Flavobacteriales</taxon>
        <taxon>Flavobacteriaceae</taxon>
        <taxon>Maribacter</taxon>
    </lineage>
</organism>
<dbReference type="NCBIfam" id="NF045579">
    <property type="entry name" value="rhamnoside_JR"/>
    <property type="match status" value="1"/>
</dbReference>
<dbReference type="PANTHER" id="PTHR36848:SF2">
    <property type="entry name" value="SECRETED PROTEIN"/>
    <property type="match status" value="1"/>
</dbReference>
<dbReference type="InterPro" id="IPR053161">
    <property type="entry name" value="Ulvan_degrading_GH"/>
</dbReference>
<reference evidence="2" key="1">
    <citation type="submission" date="2017-01" db="EMBL/GenBank/DDBJ databases">
        <authorList>
            <person name="Varghese N."/>
            <person name="Submissions S."/>
        </authorList>
    </citation>
    <scope>NUCLEOTIDE SEQUENCE [LARGE SCALE GENOMIC DNA]</scope>
    <source>
        <strain evidence="2">DSM 15366</strain>
    </source>
</reference>
<accession>A0A1N6Y9H3</accession>
<dbReference type="OrthoDB" id="9761519at2"/>
<gene>
    <name evidence="1" type="ORF">SAMN05421797_106146</name>
</gene>
<protein>
    <submittedName>
        <fullName evidence="1">Alpha-L-rhamnosidase</fullName>
    </submittedName>
</protein>
<dbReference type="AlphaFoldDB" id="A0A1N6Y9H3"/>